<accession>A0A6J6ZYF3</accession>
<proteinExistence type="predicted"/>
<organism evidence="1">
    <name type="scientific">freshwater metagenome</name>
    <dbReference type="NCBI Taxonomy" id="449393"/>
    <lineage>
        <taxon>unclassified sequences</taxon>
        <taxon>metagenomes</taxon>
        <taxon>ecological metagenomes</taxon>
    </lineage>
</organism>
<protein>
    <submittedName>
        <fullName evidence="1">Unannotated protein</fullName>
    </submittedName>
</protein>
<name>A0A6J6ZYF3_9ZZZZ</name>
<dbReference type="EMBL" id="CAFAAQ010000265">
    <property type="protein sequence ID" value="CAB4825551.1"/>
    <property type="molecule type" value="Genomic_DNA"/>
</dbReference>
<dbReference type="AlphaFoldDB" id="A0A6J6ZYF3"/>
<reference evidence="1" key="1">
    <citation type="submission" date="2020-05" db="EMBL/GenBank/DDBJ databases">
        <authorList>
            <person name="Chiriac C."/>
            <person name="Salcher M."/>
            <person name="Ghai R."/>
            <person name="Kavagutti S V."/>
        </authorList>
    </citation>
    <scope>NUCLEOTIDE SEQUENCE</scope>
</reference>
<gene>
    <name evidence="1" type="ORF">UFOPK3046_01991</name>
</gene>
<sequence>MPRPVRTKSVSGPQVRAYAAKAQEYADAATDELDAGRFIAASSLSIHAGINAADAVCEECGFA</sequence>
<evidence type="ECO:0000313" key="1">
    <source>
        <dbReference type="EMBL" id="CAB4825551.1"/>
    </source>
</evidence>